<dbReference type="EMBL" id="JAOZYB010000047">
    <property type="protein sequence ID" value="MEB3960403.1"/>
    <property type="molecule type" value="Genomic_DNA"/>
</dbReference>
<dbReference type="SUPFAM" id="SSF47090">
    <property type="entry name" value="PGBD-like"/>
    <property type="match status" value="1"/>
</dbReference>
<dbReference type="InterPro" id="IPR036366">
    <property type="entry name" value="PGBDSf"/>
</dbReference>
<name>A0ABU6C741_9ACTN</name>
<dbReference type="RefSeq" id="WP_324767481.1">
    <property type="nucleotide sequence ID" value="NZ_BAAATS010000014.1"/>
</dbReference>
<keyword evidence="2" id="KW-1133">Transmembrane helix</keyword>
<reference evidence="4 5" key="1">
    <citation type="submission" date="2022-10" db="EMBL/GenBank/DDBJ databases">
        <authorList>
            <person name="Xie J."/>
            <person name="Shen N."/>
        </authorList>
    </citation>
    <scope>NUCLEOTIDE SEQUENCE [LARGE SCALE GENOMIC DNA]</scope>
    <source>
        <strain evidence="4 5">DSM 41681</strain>
    </source>
</reference>
<organism evidence="4 5">
    <name type="scientific">Streptomyces kunmingensis</name>
    <dbReference type="NCBI Taxonomy" id="68225"/>
    <lineage>
        <taxon>Bacteria</taxon>
        <taxon>Bacillati</taxon>
        <taxon>Actinomycetota</taxon>
        <taxon>Actinomycetes</taxon>
        <taxon>Kitasatosporales</taxon>
        <taxon>Streptomycetaceae</taxon>
        <taxon>Streptomyces</taxon>
    </lineage>
</organism>
<feature type="compositionally biased region" description="Polar residues" evidence="1">
    <location>
        <begin position="114"/>
        <end position="135"/>
    </location>
</feature>
<protein>
    <submittedName>
        <fullName evidence="4">Peptidoglycan-binding protein</fullName>
    </submittedName>
</protein>
<feature type="domain" description="Peptidoglycan binding-like" evidence="3">
    <location>
        <begin position="211"/>
        <end position="269"/>
    </location>
</feature>
<keyword evidence="2" id="KW-0472">Membrane</keyword>
<feature type="compositionally biased region" description="Low complexity" evidence="1">
    <location>
        <begin position="138"/>
        <end position="149"/>
    </location>
</feature>
<dbReference type="Gene3D" id="1.10.101.10">
    <property type="entry name" value="PGBD-like superfamily/PGBD"/>
    <property type="match status" value="1"/>
</dbReference>
<feature type="region of interest" description="Disordered" evidence="1">
    <location>
        <begin position="252"/>
        <end position="274"/>
    </location>
</feature>
<evidence type="ECO:0000313" key="4">
    <source>
        <dbReference type="EMBL" id="MEB3960403.1"/>
    </source>
</evidence>
<dbReference type="Proteomes" id="UP001352223">
    <property type="component" value="Unassembled WGS sequence"/>
</dbReference>
<evidence type="ECO:0000259" key="3">
    <source>
        <dbReference type="Pfam" id="PF01471"/>
    </source>
</evidence>
<keyword evidence="5" id="KW-1185">Reference proteome</keyword>
<evidence type="ECO:0000256" key="1">
    <source>
        <dbReference type="SAM" id="MobiDB-lite"/>
    </source>
</evidence>
<gene>
    <name evidence="4" type="ORF">OKJ48_09105</name>
</gene>
<feature type="compositionally biased region" description="Low complexity" evidence="1">
    <location>
        <begin position="156"/>
        <end position="202"/>
    </location>
</feature>
<feature type="region of interest" description="Disordered" evidence="1">
    <location>
        <begin position="1"/>
        <end position="85"/>
    </location>
</feature>
<feature type="transmembrane region" description="Helical" evidence="2">
    <location>
        <begin position="90"/>
        <end position="110"/>
    </location>
</feature>
<feature type="compositionally biased region" description="Pro residues" evidence="1">
    <location>
        <begin position="45"/>
        <end position="66"/>
    </location>
</feature>
<dbReference type="InterPro" id="IPR002477">
    <property type="entry name" value="Peptidoglycan-bd-like"/>
</dbReference>
<evidence type="ECO:0000256" key="2">
    <source>
        <dbReference type="SAM" id="Phobius"/>
    </source>
</evidence>
<proteinExistence type="predicted"/>
<keyword evidence="2" id="KW-0812">Transmembrane</keyword>
<feature type="region of interest" description="Disordered" evidence="1">
    <location>
        <begin position="113"/>
        <end position="215"/>
    </location>
</feature>
<dbReference type="Pfam" id="PF01471">
    <property type="entry name" value="PG_binding_1"/>
    <property type="match status" value="1"/>
</dbReference>
<comment type="caution">
    <text evidence="4">The sequence shown here is derived from an EMBL/GenBank/DDBJ whole genome shotgun (WGS) entry which is preliminary data.</text>
</comment>
<dbReference type="InterPro" id="IPR036365">
    <property type="entry name" value="PGBD-like_sf"/>
</dbReference>
<accession>A0ABU6C741</accession>
<sequence length="274" mass="29081">MSGERRRKCPECGAGVGPDGGPACSCEADGFGPLRVRPYVTLPEPSQPPPPRVPDPYAHPPLPPEQPRATPDEPADYDDRPEDRPRRAPVLLLAAVAGVLSVAALVTVLISSGDGDTSATAQEATAPLTSTSAPQRPTPNRSAPSTRTTTPPPASQPASASASPTATPTPTRTPSHAPSPTRSAASPSTTPTRSQTRPPQTQESVLRRGDRGPQVAELQYRLRKLHLYADDPDGDFDSRTEYAVRAFQMSRGIRDDSPGTYGTATRQALERETR</sequence>
<evidence type="ECO:0000313" key="5">
    <source>
        <dbReference type="Proteomes" id="UP001352223"/>
    </source>
</evidence>